<organism evidence="2 3">
    <name type="scientific">Gossypium stocksii</name>
    <dbReference type="NCBI Taxonomy" id="47602"/>
    <lineage>
        <taxon>Eukaryota</taxon>
        <taxon>Viridiplantae</taxon>
        <taxon>Streptophyta</taxon>
        <taxon>Embryophyta</taxon>
        <taxon>Tracheophyta</taxon>
        <taxon>Spermatophyta</taxon>
        <taxon>Magnoliopsida</taxon>
        <taxon>eudicotyledons</taxon>
        <taxon>Gunneridae</taxon>
        <taxon>Pentapetalae</taxon>
        <taxon>rosids</taxon>
        <taxon>malvids</taxon>
        <taxon>Malvales</taxon>
        <taxon>Malvaceae</taxon>
        <taxon>Malvoideae</taxon>
        <taxon>Gossypium</taxon>
    </lineage>
</organism>
<protein>
    <submittedName>
        <fullName evidence="2">Uncharacterized protein</fullName>
    </submittedName>
</protein>
<comment type="caution">
    <text evidence="2">The sequence shown here is derived from an EMBL/GenBank/DDBJ whole genome shotgun (WGS) entry which is preliminary data.</text>
</comment>
<evidence type="ECO:0000313" key="3">
    <source>
        <dbReference type="Proteomes" id="UP000828251"/>
    </source>
</evidence>
<keyword evidence="3" id="KW-1185">Reference proteome</keyword>
<proteinExistence type="predicted"/>
<dbReference type="Proteomes" id="UP000828251">
    <property type="component" value="Unassembled WGS sequence"/>
</dbReference>
<name>A0A9D3W831_9ROSI</name>
<accession>A0A9D3W831</accession>
<sequence length="76" mass="8911">MKELQSYELMLNESQPIQRVEANIVVTSSSKGKEKHAKKGKAKVSRPPQVERKRTRKPKYLSKSKCFFYSKKVHFK</sequence>
<dbReference type="AlphaFoldDB" id="A0A9D3W831"/>
<feature type="non-terminal residue" evidence="2">
    <location>
        <position position="76"/>
    </location>
</feature>
<gene>
    <name evidence="2" type="ORF">J1N35_007884</name>
</gene>
<feature type="region of interest" description="Disordered" evidence="1">
    <location>
        <begin position="28"/>
        <end position="57"/>
    </location>
</feature>
<evidence type="ECO:0000256" key="1">
    <source>
        <dbReference type="SAM" id="MobiDB-lite"/>
    </source>
</evidence>
<dbReference type="EMBL" id="JAIQCV010000003">
    <property type="protein sequence ID" value="KAH1114506.1"/>
    <property type="molecule type" value="Genomic_DNA"/>
</dbReference>
<feature type="compositionally biased region" description="Basic residues" evidence="1">
    <location>
        <begin position="33"/>
        <end position="44"/>
    </location>
</feature>
<evidence type="ECO:0000313" key="2">
    <source>
        <dbReference type="EMBL" id="KAH1114506.1"/>
    </source>
</evidence>
<reference evidence="2 3" key="1">
    <citation type="journal article" date="2021" name="Plant Biotechnol. J.">
        <title>Multi-omics assisted identification of the key and species-specific regulatory components of drought-tolerant mechanisms in Gossypium stocksii.</title>
        <authorList>
            <person name="Yu D."/>
            <person name="Ke L."/>
            <person name="Zhang D."/>
            <person name="Wu Y."/>
            <person name="Sun Y."/>
            <person name="Mei J."/>
            <person name="Sun J."/>
            <person name="Sun Y."/>
        </authorList>
    </citation>
    <scope>NUCLEOTIDE SEQUENCE [LARGE SCALE GENOMIC DNA]</scope>
    <source>
        <strain evidence="3">cv. E1</strain>
        <tissue evidence="2">Leaf</tissue>
    </source>
</reference>